<gene>
    <name evidence="2" type="ORF">PROFUN_01242</name>
</gene>
<dbReference type="InterPro" id="IPR038725">
    <property type="entry name" value="YdaG_split_barrel_FMN-bd"/>
</dbReference>
<feature type="domain" description="General stress protein FMN-binding split barrel" evidence="1">
    <location>
        <begin position="108"/>
        <end position="253"/>
    </location>
</feature>
<dbReference type="SUPFAM" id="SSF50475">
    <property type="entry name" value="FMN-binding split barrel"/>
    <property type="match status" value="1"/>
</dbReference>
<evidence type="ECO:0000313" key="3">
    <source>
        <dbReference type="Proteomes" id="UP000241769"/>
    </source>
</evidence>
<dbReference type="InParanoid" id="A0A2P6NZN2"/>
<name>A0A2P6NZN2_9EUKA</name>
<protein>
    <submittedName>
        <fullName evidence="2">Putative stress protein (General stress protein 26)</fullName>
    </submittedName>
</protein>
<sequence>MGPVKEKTVDLYRRREVRYVTFEFVGLSPKSYHVFFPRCDDDGTIPSTTQSTVPPFAFLREDFRTFTSHHIRLQISAARGVGACCRPYRSFAQFLLRFRTNTMSKQSEDVNHFYEIVKSFGACMLVSKFSDEKMHGRPMRIVSVEDGGIWMYTSVNSPKVDEIEHNQIVGLTFQDGSRWVSMTGTAEIVRQQDKIEKYWVESLKPWFPQGTQTPDIALIKVHPDGGEFWDIGGIANKISFTFGLAKAYLTQTRAEPQKYVDVHKVAL</sequence>
<dbReference type="InterPro" id="IPR052917">
    <property type="entry name" value="Stress-Dev_Protein"/>
</dbReference>
<dbReference type="PANTHER" id="PTHR34818:SF1">
    <property type="entry name" value="PROTEIN BLI-3"/>
    <property type="match status" value="1"/>
</dbReference>
<dbReference type="Pfam" id="PF16242">
    <property type="entry name" value="Pyrid_ox_like"/>
    <property type="match status" value="1"/>
</dbReference>
<accession>A0A2P6NZN2</accession>
<dbReference type="InterPro" id="IPR012349">
    <property type="entry name" value="Split_barrel_FMN-bd"/>
</dbReference>
<organism evidence="2 3">
    <name type="scientific">Planoprotostelium fungivorum</name>
    <dbReference type="NCBI Taxonomy" id="1890364"/>
    <lineage>
        <taxon>Eukaryota</taxon>
        <taxon>Amoebozoa</taxon>
        <taxon>Evosea</taxon>
        <taxon>Variosea</taxon>
        <taxon>Cavosteliida</taxon>
        <taxon>Cavosteliaceae</taxon>
        <taxon>Planoprotostelium</taxon>
    </lineage>
</organism>
<comment type="caution">
    <text evidence="2">The sequence shown here is derived from an EMBL/GenBank/DDBJ whole genome shotgun (WGS) entry which is preliminary data.</text>
</comment>
<evidence type="ECO:0000259" key="1">
    <source>
        <dbReference type="Pfam" id="PF16242"/>
    </source>
</evidence>
<dbReference type="STRING" id="1890364.A0A2P6NZN2"/>
<dbReference type="EMBL" id="MDYQ01000003">
    <property type="protein sequence ID" value="PRP89379.1"/>
    <property type="molecule type" value="Genomic_DNA"/>
</dbReference>
<proteinExistence type="predicted"/>
<dbReference type="Proteomes" id="UP000241769">
    <property type="component" value="Unassembled WGS sequence"/>
</dbReference>
<dbReference type="AlphaFoldDB" id="A0A2P6NZN2"/>
<reference evidence="2 3" key="1">
    <citation type="journal article" date="2018" name="Genome Biol. Evol.">
        <title>Multiple Roots of Fruiting Body Formation in Amoebozoa.</title>
        <authorList>
            <person name="Hillmann F."/>
            <person name="Forbes G."/>
            <person name="Novohradska S."/>
            <person name="Ferling I."/>
            <person name="Riege K."/>
            <person name="Groth M."/>
            <person name="Westermann M."/>
            <person name="Marz M."/>
            <person name="Spaller T."/>
            <person name="Winckler T."/>
            <person name="Schaap P."/>
            <person name="Glockner G."/>
        </authorList>
    </citation>
    <scope>NUCLEOTIDE SEQUENCE [LARGE SCALE GENOMIC DNA]</scope>
    <source>
        <strain evidence="2 3">Jena</strain>
    </source>
</reference>
<keyword evidence="3" id="KW-1185">Reference proteome</keyword>
<evidence type="ECO:0000313" key="2">
    <source>
        <dbReference type="EMBL" id="PRP89379.1"/>
    </source>
</evidence>
<dbReference type="OrthoDB" id="434253at2759"/>
<dbReference type="Gene3D" id="2.30.110.10">
    <property type="entry name" value="Electron Transport, Fmn-binding Protein, Chain A"/>
    <property type="match status" value="1"/>
</dbReference>
<dbReference type="PANTHER" id="PTHR34818">
    <property type="entry name" value="PROTEIN BLI-3"/>
    <property type="match status" value="1"/>
</dbReference>